<reference evidence="3" key="5">
    <citation type="journal article" date="2021" name="G3 (Bethesda)">
        <title>Aegilops tauschii genome assembly Aet v5.0 features greater sequence contiguity and improved annotation.</title>
        <authorList>
            <person name="Wang L."/>
            <person name="Zhu T."/>
            <person name="Rodriguez J.C."/>
            <person name="Deal K.R."/>
            <person name="Dubcovsky J."/>
            <person name="McGuire P.E."/>
            <person name="Lux T."/>
            <person name="Spannagl M."/>
            <person name="Mayer K.F.X."/>
            <person name="Baldrich P."/>
            <person name="Meyers B.C."/>
            <person name="Huo N."/>
            <person name="Gu Y.Q."/>
            <person name="Zhou H."/>
            <person name="Devos K.M."/>
            <person name="Bennetzen J.L."/>
            <person name="Unver T."/>
            <person name="Budak H."/>
            <person name="Gulick P.J."/>
            <person name="Galiba G."/>
            <person name="Kalapos B."/>
            <person name="Nelson D.R."/>
            <person name="Li P."/>
            <person name="You F.M."/>
            <person name="Luo M.C."/>
            <person name="Dvorak J."/>
        </authorList>
    </citation>
    <scope>NUCLEOTIDE SEQUENCE [LARGE SCALE GENOMIC DNA]</scope>
    <source>
        <strain evidence="3">cv. AL8/78</strain>
    </source>
</reference>
<evidence type="ECO:0000259" key="2">
    <source>
        <dbReference type="Pfam" id="PF01217"/>
    </source>
</evidence>
<reference evidence="3" key="3">
    <citation type="journal article" date="2017" name="Nature">
        <title>Genome sequence of the progenitor of the wheat D genome Aegilops tauschii.</title>
        <authorList>
            <person name="Luo M.C."/>
            <person name="Gu Y.Q."/>
            <person name="Puiu D."/>
            <person name="Wang H."/>
            <person name="Twardziok S.O."/>
            <person name="Deal K.R."/>
            <person name="Huo N."/>
            <person name="Zhu T."/>
            <person name="Wang L."/>
            <person name="Wang Y."/>
            <person name="McGuire P.E."/>
            <person name="Liu S."/>
            <person name="Long H."/>
            <person name="Ramasamy R.K."/>
            <person name="Rodriguez J.C."/>
            <person name="Van S.L."/>
            <person name="Yuan L."/>
            <person name="Wang Z."/>
            <person name="Xia Z."/>
            <person name="Xiao L."/>
            <person name="Anderson O.D."/>
            <person name="Ouyang S."/>
            <person name="Liang Y."/>
            <person name="Zimin A.V."/>
            <person name="Pertea G."/>
            <person name="Qi P."/>
            <person name="Bennetzen J.L."/>
            <person name="Dai X."/>
            <person name="Dawson M.W."/>
            <person name="Muller H.G."/>
            <person name="Kugler K."/>
            <person name="Rivarola-Duarte L."/>
            <person name="Spannagl M."/>
            <person name="Mayer K.F.X."/>
            <person name="Lu F.H."/>
            <person name="Bevan M.W."/>
            <person name="Leroy P."/>
            <person name="Li P."/>
            <person name="You F.M."/>
            <person name="Sun Q."/>
            <person name="Liu Z."/>
            <person name="Lyons E."/>
            <person name="Wicker T."/>
            <person name="Salzberg S.L."/>
            <person name="Devos K.M."/>
            <person name="Dvorak J."/>
        </authorList>
    </citation>
    <scope>NUCLEOTIDE SEQUENCE [LARGE SCALE GENOMIC DNA]</scope>
    <source>
        <strain evidence="3">cv. AL8/78</strain>
    </source>
</reference>
<dbReference type="Gene3D" id="3.30.450.60">
    <property type="match status" value="1"/>
</dbReference>
<evidence type="ECO:0000313" key="4">
    <source>
        <dbReference type="Proteomes" id="UP000015105"/>
    </source>
</evidence>
<dbReference type="Pfam" id="PF01217">
    <property type="entry name" value="Clat_adaptor_s"/>
    <property type="match status" value="1"/>
</dbReference>
<sequence>HPTRSRPPSTDADPRRWHSRLSAILPSLATGCHPVRPRRQIRAATPTRPRSSSRASADLRGRRPSLAMINFVLLISRQGKVRLTKWYSPYTQKERTKRSSVSLVGSFLLEGQNSATLSSGEVTRLCTEGMPASISACVLMLMTMSLKSLKLSIILLRYSTAISAVYASWI</sequence>
<proteinExistence type="predicted"/>
<reference evidence="3" key="4">
    <citation type="submission" date="2019-03" db="UniProtKB">
        <authorList>
            <consortium name="EnsemblPlants"/>
        </authorList>
    </citation>
    <scope>IDENTIFICATION</scope>
</reference>
<keyword evidence="4" id="KW-1185">Reference proteome</keyword>
<dbReference type="InterPro" id="IPR022775">
    <property type="entry name" value="AP_mu_sigma_su"/>
</dbReference>
<dbReference type="EnsemblPlants" id="AET5Gv20984300.10">
    <property type="protein sequence ID" value="AET5Gv20984300.10"/>
    <property type="gene ID" value="AET5Gv20984300"/>
</dbReference>
<evidence type="ECO:0000313" key="3">
    <source>
        <dbReference type="EnsemblPlants" id="AET5Gv20984300.10"/>
    </source>
</evidence>
<dbReference type="Proteomes" id="UP000015105">
    <property type="component" value="Chromosome 5D"/>
</dbReference>
<evidence type="ECO:0000256" key="1">
    <source>
        <dbReference type="SAM" id="MobiDB-lite"/>
    </source>
</evidence>
<feature type="domain" description="AP complex mu/sigma subunit" evidence="2">
    <location>
        <begin position="68"/>
        <end position="97"/>
    </location>
</feature>
<organism evidence="3 4">
    <name type="scientific">Aegilops tauschii subsp. strangulata</name>
    <name type="common">Goatgrass</name>
    <dbReference type="NCBI Taxonomy" id="200361"/>
    <lineage>
        <taxon>Eukaryota</taxon>
        <taxon>Viridiplantae</taxon>
        <taxon>Streptophyta</taxon>
        <taxon>Embryophyta</taxon>
        <taxon>Tracheophyta</taxon>
        <taxon>Spermatophyta</taxon>
        <taxon>Magnoliopsida</taxon>
        <taxon>Liliopsida</taxon>
        <taxon>Poales</taxon>
        <taxon>Poaceae</taxon>
        <taxon>BOP clade</taxon>
        <taxon>Pooideae</taxon>
        <taxon>Triticodae</taxon>
        <taxon>Triticeae</taxon>
        <taxon>Triticinae</taxon>
        <taxon>Aegilops</taxon>
    </lineage>
</organism>
<feature type="region of interest" description="Disordered" evidence="1">
    <location>
        <begin position="35"/>
        <end position="59"/>
    </location>
</feature>
<dbReference type="Gramene" id="AET5Gv20984300.10">
    <property type="protein sequence ID" value="AET5Gv20984300.10"/>
    <property type="gene ID" value="AET5Gv20984300"/>
</dbReference>
<reference evidence="4" key="1">
    <citation type="journal article" date="2014" name="Science">
        <title>Ancient hybridizations among the ancestral genomes of bread wheat.</title>
        <authorList>
            <consortium name="International Wheat Genome Sequencing Consortium,"/>
            <person name="Marcussen T."/>
            <person name="Sandve S.R."/>
            <person name="Heier L."/>
            <person name="Spannagl M."/>
            <person name="Pfeifer M."/>
            <person name="Jakobsen K.S."/>
            <person name="Wulff B.B."/>
            <person name="Steuernagel B."/>
            <person name="Mayer K.F."/>
            <person name="Olsen O.A."/>
        </authorList>
    </citation>
    <scope>NUCLEOTIDE SEQUENCE [LARGE SCALE GENOMIC DNA]</scope>
    <source>
        <strain evidence="4">cv. AL8/78</strain>
    </source>
</reference>
<reference evidence="4" key="2">
    <citation type="journal article" date="2017" name="Nat. Plants">
        <title>The Aegilops tauschii genome reveals multiple impacts of transposons.</title>
        <authorList>
            <person name="Zhao G."/>
            <person name="Zou C."/>
            <person name="Li K."/>
            <person name="Wang K."/>
            <person name="Li T."/>
            <person name="Gao L."/>
            <person name="Zhang X."/>
            <person name="Wang H."/>
            <person name="Yang Z."/>
            <person name="Liu X."/>
            <person name="Jiang W."/>
            <person name="Mao L."/>
            <person name="Kong X."/>
            <person name="Jiao Y."/>
            <person name="Jia J."/>
        </authorList>
    </citation>
    <scope>NUCLEOTIDE SEQUENCE [LARGE SCALE GENOMIC DNA]</scope>
    <source>
        <strain evidence="4">cv. AL8/78</strain>
    </source>
</reference>
<protein>
    <recommendedName>
        <fullName evidence="2">AP complex mu/sigma subunit domain-containing protein</fullName>
    </recommendedName>
</protein>
<dbReference type="AlphaFoldDB" id="A0A453LZL8"/>
<dbReference type="SUPFAM" id="SSF64356">
    <property type="entry name" value="SNARE-like"/>
    <property type="match status" value="1"/>
</dbReference>
<name>A0A453LZL8_AEGTS</name>
<feature type="compositionally biased region" description="Low complexity" evidence="1">
    <location>
        <begin position="42"/>
        <end position="56"/>
    </location>
</feature>
<dbReference type="InterPro" id="IPR011012">
    <property type="entry name" value="Longin-like_dom_sf"/>
</dbReference>
<accession>A0A453LZL8</accession>